<dbReference type="GeneID" id="100830451"/>
<dbReference type="PANTHER" id="PTHR47186:SF54">
    <property type="entry name" value="DISEASE RESISTANCE RPP13-LIKE PROTEIN 4"/>
    <property type="match status" value="1"/>
</dbReference>
<dbReference type="KEGG" id="bdi:100830451"/>
<name>I1H3G9_BRADI</name>
<keyword evidence="1" id="KW-0677">Repeat</keyword>
<dbReference type="EMBL" id="CM000880">
    <property type="protein sequence ID" value="KQK20766.1"/>
    <property type="molecule type" value="Genomic_DNA"/>
</dbReference>
<dbReference type="STRING" id="15368.I1H3G9"/>
<evidence type="ECO:0000313" key="5">
    <source>
        <dbReference type="Proteomes" id="UP000008810"/>
    </source>
</evidence>
<dbReference type="AlphaFoldDB" id="I1H3G9"/>
<reference evidence="3 4" key="1">
    <citation type="journal article" date="2010" name="Nature">
        <title>Genome sequencing and analysis of the model grass Brachypodium distachyon.</title>
        <authorList>
            <consortium name="International Brachypodium Initiative"/>
        </authorList>
    </citation>
    <scope>NUCLEOTIDE SEQUENCE [LARGE SCALE GENOMIC DNA]</scope>
    <source>
        <strain evidence="3">Bd21</strain>
        <strain evidence="4">cv. Bd21</strain>
    </source>
</reference>
<dbReference type="RefSeq" id="XP_010228337.1">
    <property type="nucleotide sequence ID" value="XM_010230035.3"/>
</dbReference>
<dbReference type="GO" id="GO:0098542">
    <property type="term" value="P:defense response to other organism"/>
    <property type="evidence" value="ECO:0000318"/>
    <property type="project" value="GO_Central"/>
</dbReference>
<reference evidence="3" key="2">
    <citation type="submission" date="2017-06" db="EMBL/GenBank/DDBJ databases">
        <title>WGS assembly of Brachypodium distachyon.</title>
        <authorList>
            <consortium name="The International Brachypodium Initiative"/>
            <person name="Lucas S."/>
            <person name="Harmon-Smith M."/>
            <person name="Lail K."/>
            <person name="Tice H."/>
            <person name="Grimwood J."/>
            <person name="Bruce D."/>
            <person name="Barry K."/>
            <person name="Shu S."/>
            <person name="Lindquist E."/>
            <person name="Wang M."/>
            <person name="Pitluck S."/>
            <person name="Vogel J.P."/>
            <person name="Garvin D.F."/>
            <person name="Mockler T.C."/>
            <person name="Schmutz J."/>
            <person name="Rokhsar D."/>
            <person name="Bevan M.W."/>
        </authorList>
    </citation>
    <scope>NUCLEOTIDE SEQUENCE</scope>
    <source>
        <strain evidence="3">Bd21</strain>
    </source>
</reference>
<evidence type="ECO:0000259" key="2">
    <source>
        <dbReference type="Pfam" id="PF23598"/>
    </source>
</evidence>
<dbReference type="Proteomes" id="UP000008810">
    <property type="component" value="Chromosome 1"/>
</dbReference>
<evidence type="ECO:0000313" key="3">
    <source>
        <dbReference type="EMBL" id="KQK20766.1"/>
    </source>
</evidence>
<reference evidence="4" key="3">
    <citation type="submission" date="2018-08" db="UniProtKB">
        <authorList>
            <consortium name="EnsemblPlants"/>
        </authorList>
    </citation>
    <scope>IDENTIFICATION</scope>
    <source>
        <strain evidence="4">cv. Bd21</strain>
    </source>
</reference>
<dbReference type="EnsemblPlants" id="KQK20766">
    <property type="protein sequence ID" value="KQK20766"/>
    <property type="gene ID" value="BRADI_1g56690v3"/>
</dbReference>
<evidence type="ECO:0000313" key="4">
    <source>
        <dbReference type="EnsemblPlants" id="KQK20766"/>
    </source>
</evidence>
<organism evidence="3">
    <name type="scientific">Brachypodium distachyon</name>
    <name type="common">Purple false brome</name>
    <name type="synonym">Trachynia distachya</name>
    <dbReference type="NCBI Taxonomy" id="15368"/>
    <lineage>
        <taxon>Eukaryota</taxon>
        <taxon>Viridiplantae</taxon>
        <taxon>Streptophyta</taxon>
        <taxon>Embryophyta</taxon>
        <taxon>Tracheophyta</taxon>
        <taxon>Spermatophyta</taxon>
        <taxon>Magnoliopsida</taxon>
        <taxon>Liliopsida</taxon>
        <taxon>Poales</taxon>
        <taxon>Poaceae</taxon>
        <taxon>BOP clade</taxon>
        <taxon>Pooideae</taxon>
        <taxon>Stipodae</taxon>
        <taxon>Brachypodieae</taxon>
        <taxon>Brachypodium</taxon>
    </lineage>
</organism>
<dbReference type="InterPro" id="IPR032675">
    <property type="entry name" value="LRR_dom_sf"/>
</dbReference>
<dbReference type="Gramene" id="KQK20766">
    <property type="protein sequence ID" value="KQK20766"/>
    <property type="gene ID" value="BRADI_1g56690v3"/>
</dbReference>
<keyword evidence="5" id="KW-1185">Reference proteome</keyword>
<dbReference type="OrthoDB" id="1934998at2759"/>
<feature type="domain" description="Disease resistance R13L4/SHOC-2-like LRR" evidence="2">
    <location>
        <begin position="641"/>
        <end position="848"/>
    </location>
</feature>
<dbReference type="Pfam" id="PF23598">
    <property type="entry name" value="LRR_14"/>
    <property type="match status" value="1"/>
</dbReference>
<dbReference type="PANTHER" id="PTHR47186">
    <property type="entry name" value="LEUCINE-RICH REPEAT-CONTAINING PROTEIN 57"/>
    <property type="match status" value="1"/>
</dbReference>
<dbReference type="SUPFAM" id="SSF52058">
    <property type="entry name" value="L domain-like"/>
    <property type="match status" value="1"/>
</dbReference>
<proteinExistence type="predicted"/>
<evidence type="ECO:0000256" key="1">
    <source>
        <dbReference type="ARBA" id="ARBA00022737"/>
    </source>
</evidence>
<dbReference type="OMA" id="KSKDPCH"/>
<dbReference type="eggNOG" id="ENOG502SMBI">
    <property type="taxonomic scope" value="Eukaryota"/>
</dbReference>
<dbReference type="InterPro" id="IPR055414">
    <property type="entry name" value="LRR_R13L4/SHOC2-like"/>
</dbReference>
<accession>I1H3G9</accession>
<dbReference type="HOGENOM" id="CLU_010051_0_0_1"/>
<protein>
    <recommendedName>
        <fullName evidence="2">Disease resistance R13L4/SHOC-2-like LRR domain-containing protein</fullName>
    </recommendedName>
</protein>
<sequence>MFVHQSIEKDVFEPLVARVTEIGLRFFGTVSSPETDERGITMHDLPAKIRWEVQHLEELFEGIKEDKDEVYKVIMSVGTAVSEWQRRLAIAYQNESGAPEPFEGMKWAFDHHEGWVEDDNILGASSEIVDFDEHELFESLRYLKTVEGGSEARLLEKIKNVMQCINDYFATVRSRKEAANRSLCIVEHVFSPVLQIIETIDHLVSEATARRDKSQNYKFLAKIDDEVKCLQDALSVIDRNKKEVEESFRTMEDHILPLLERFKATCNDQSEDLSFLDEIKHGVSHLEDVLGMIEQKKDGNANFSIVNAAFVPLLTCLSTFRHLSLEALAHEDKSGAFILLDSIRDELSQLKHVLQKVQEKEKGIYSNFDAIEQHIDELFEGPMLNSEGSLRLRQMGGLRGKLHAIHEQITNIWGKVNDSFKVQEVSSELMAIRQEVSSSHQLSAADTFCSTRESVQMCQIKVIIDGLETRLRQCLLCLVVFPENAVIKKRLLIHWWIGEGFVSSVSEGKNFFNELLIPKGFIKPVNKCHCDKVHRCKVQPWIRGLLIEVAKSTAFVELNSDGSSKNDFSRTRRACLHGGKILTSFRHDVLTVYNIKQQYVELDKTWFSGKARLSTVQLGRWEDSNYDPQGHHVELNNIEFLKQVKSCKQLKYLSFRGISRIEALPTSVGKLTRLVILDLKACHNLEDLPKQIAELVKLEYLDVSECYLLSGMPKGLGKLAQLEVLKGFVLANTRSKHPCHLNELATLTKLRKLSIRIGNSIDSDQFEKLGNFSVLRSLTLTWGAGTRSALAIHDVTTPRSSRAAAAHAMPRVLPLGLVKLEICCFPLAEFPCWISPPELKNLKKLYIRGGIISDLGEGKCWEVTVLRLRFLKHLNYAWAALYQAFTKLHFLEVHECGNLETWPDCQKGLWRKEPNGRFTSILT</sequence>
<dbReference type="Gene3D" id="3.80.10.10">
    <property type="entry name" value="Ribonuclease Inhibitor"/>
    <property type="match status" value="1"/>
</dbReference>
<gene>
    <name evidence="4" type="primary">LOC100830451</name>
    <name evidence="3" type="ORF">BRADI_1g56690v3</name>
</gene>